<keyword evidence="12" id="KW-1185">Reference proteome</keyword>
<comment type="catalytic activity">
    <reaction evidence="1">
        <text>[protein]-peptidylproline (omega=180) = [protein]-peptidylproline (omega=0)</text>
        <dbReference type="Rhea" id="RHEA:16237"/>
        <dbReference type="Rhea" id="RHEA-COMP:10747"/>
        <dbReference type="Rhea" id="RHEA-COMP:10748"/>
        <dbReference type="ChEBI" id="CHEBI:83833"/>
        <dbReference type="ChEBI" id="CHEBI:83834"/>
        <dbReference type="EC" id="5.2.1.8"/>
    </reaction>
</comment>
<evidence type="ECO:0000256" key="6">
    <source>
        <dbReference type="ARBA" id="ARBA00030642"/>
    </source>
</evidence>
<evidence type="ECO:0000256" key="7">
    <source>
        <dbReference type="ARBA" id="ARBA00031484"/>
    </source>
</evidence>
<keyword evidence="8" id="KW-0413">Isomerase</keyword>
<dbReference type="AlphaFoldDB" id="A0A844XFH8"/>
<feature type="domain" description="PpiC" evidence="10">
    <location>
        <begin position="143"/>
        <end position="237"/>
    </location>
</feature>
<reference evidence="11 12" key="2">
    <citation type="submission" date="2020-02" db="EMBL/GenBank/DDBJ databases">
        <title>Erythrobacter dongmakensis sp. nov., isolated from a tidal mudflat.</title>
        <authorList>
            <person name="Kim I.S."/>
        </authorList>
    </citation>
    <scope>NUCLEOTIDE SEQUENCE [LARGE SCALE GENOMIC DNA]</scope>
    <source>
        <strain evidence="11 12">GH3-10</strain>
    </source>
</reference>
<dbReference type="PROSITE" id="PS50198">
    <property type="entry name" value="PPIC_PPIASE_2"/>
    <property type="match status" value="1"/>
</dbReference>
<dbReference type="InterPro" id="IPR046357">
    <property type="entry name" value="PPIase_dom_sf"/>
</dbReference>
<keyword evidence="9" id="KW-0812">Transmembrane</keyword>
<evidence type="ECO:0000313" key="12">
    <source>
        <dbReference type="Proteomes" id="UP000461409"/>
    </source>
</evidence>
<evidence type="ECO:0000256" key="5">
    <source>
        <dbReference type="ARBA" id="ARBA00023110"/>
    </source>
</evidence>
<dbReference type="Gene3D" id="3.10.50.40">
    <property type="match status" value="1"/>
</dbReference>
<name>A0A844XFH8_9SPHN</name>
<evidence type="ECO:0000259" key="10">
    <source>
        <dbReference type="PROSITE" id="PS50198"/>
    </source>
</evidence>
<evidence type="ECO:0000313" key="11">
    <source>
        <dbReference type="EMBL" id="MWV29237.1"/>
    </source>
</evidence>
<organism evidence="11 12">
    <name type="scientific">Aurantiacibacter rhizosphaerae</name>
    <dbReference type="NCBI Taxonomy" id="2691582"/>
    <lineage>
        <taxon>Bacteria</taxon>
        <taxon>Pseudomonadati</taxon>
        <taxon>Pseudomonadota</taxon>
        <taxon>Alphaproteobacteria</taxon>
        <taxon>Sphingomonadales</taxon>
        <taxon>Erythrobacteraceae</taxon>
        <taxon>Aurantiacibacter</taxon>
    </lineage>
</organism>
<proteinExistence type="inferred from homology"/>
<dbReference type="InterPro" id="IPR050245">
    <property type="entry name" value="PrsA_foldase"/>
</dbReference>
<reference evidence="11 12" key="1">
    <citation type="submission" date="2019-12" db="EMBL/GenBank/DDBJ databases">
        <authorList>
            <person name="Lee S.D."/>
        </authorList>
    </citation>
    <scope>NUCLEOTIDE SEQUENCE [LARGE SCALE GENOMIC DNA]</scope>
    <source>
        <strain evidence="11 12">GH3-10</strain>
    </source>
</reference>
<dbReference type="PANTHER" id="PTHR47245">
    <property type="entry name" value="PEPTIDYLPROLYL ISOMERASE"/>
    <property type="match status" value="1"/>
</dbReference>
<evidence type="ECO:0000256" key="4">
    <source>
        <dbReference type="ARBA" id="ARBA00018370"/>
    </source>
</evidence>
<dbReference type="InterPro" id="IPR000297">
    <property type="entry name" value="PPIase_PpiC"/>
</dbReference>
<dbReference type="Proteomes" id="UP000461409">
    <property type="component" value="Unassembled WGS sequence"/>
</dbReference>
<dbReference type="SUPFAM" id="SSF54534">
    <property type="entry name" value="FKBP-like"/>
    <property type="match status" value="1"/>
</dbReference>
<comment type="caution">
    <text evidence="11">The sequence shown here is derived from an EMBL/GenBank/DDBJ whole genome shotgun (WGS) entry which is preliminary data.</text>
</comment>
<feature type="transmembrane region" description="Helical" evidence="9">
    <location>
        <begin position="12"/>
        <end position="28"/>
    </location>
</feature>
<comment type="similarity">
    <text evidence="2">Belongs to the PpiC/parvulin rotamase family.</text>
</comment>
<keyword evidence="9" id="KW-1133">Transmembrane helix</keyword>
<dbReference type="RefSeq" id="WP_160486841.1">
    <property type="nucleotide sequence ID" value="NZ_WUBR01000003.1"/>
</dbReference>
<evidence type="ECO:0000256" key="2">
    <source>
        <dbReference type="ARBA" id="ARBA00007656"/>
    </source>
</evidence>
<dbReference type="EMBL" id="WUBR01000003">
    <property type="protein sequence ID" value="MWV29237.1"/>
    <property type="molecule type" value="Genomic_DNA"/>
</dbReference>
<keyword evidence="5 8" id="KW-0697">Rotamase</keyword>
<sequence length="285" mass="31862">MTFAKWRREPLVHFLLAGVAMFVVASWWEGGSEDANTIRLEEEDLLNFMQGRAQVYDAPTFDALLAKMPAEERDALIRDAAQQEMLYREGQALGLAEADPLVRQRVVQQMRLILVEEATSGLELDDADVAAYFDANKDRYATAPSLSFTHVFLRDPATRADAAELLARLRADNVSADSAGQYSQRFLYQQNYVEADKGVLESHFGSEFAHTASALEPGRWQGPVKSQHGWHLVLPLEKLGARTPELADVADQVREDALAERRREILDTAIAERLASYNIELAGDL</sequence>
<dbReference type="EC" id="5.2.1.8" evidence="3"/>
<protein>
    <recommendedName>
        <fullName evidence="4">Parvulin-like PPIase</fullName>
        <ecNumber evidence="3">5.2.1.8</ecNumber>
    </recommendedName>
    <alternativeName>
        <fullName evidence="6">Peptidyl-prolyl cis-trans isomerase plp</fullName>
    </alternativeName>
    <alternativeName>
        <fullName evidence="7">Rotamase plp</fullName>
    </alternativeName>
</protein>
<dbReference type="GO" id="GO:0003755">
    <property type="term" value="F:peptidyl-prolyl cis-trans isomerase activity"/>
    <property type="evidence" value="ECO:0007669"/>
    <property type="project" value="UniProtKB-KW"/>
</dbReference>
<evidence type="ECO:0000256" key="9">
    <source>
        <dbReference type="SAM" id="Phobius"/>
    </source>
</evidence>
<keyword evidence="9" id="KW-0472">Membrane</keyword>
<evidence type="ECO:0000256" key="1">
    <source>
        <dbReference type="ARBA" id="ARBA00000971"/>
    </source>
</evidence>
<accession>A0A844XFH8</accession>
<evidence type="ECO:0000256" key="3">
    <source>
        <dbReference type="ARBA" id="ARBA00013194"/>
    </source>
</evidence>
<gene>
    <name evidence="11" type="ORF">GRF63_15135</name>
</gene>
<dbReference type="Pfam" id="PF13145">
    <property type="entry name" value="Rotamase_2"/>
    <property type="match status" value="1"/>
</dbReference>
<dbReference type="PANTHER" id="PTHR47245:SF2">
    <property type="entry name" value="PEPTIDYL-PROLYL CIS-TRANS ISOMERASE HP_0175-RELATED"/>
    <property type="match status" value="1"/>
</dbReference>
<evidence type="ECO:0000256" key="8">
    <source>
        <dbReference type="PROSITE-ProRule" id="PRU00278"/>
    </source>
</evidence>